<reference evidence="2 3" key="1">
    <citation type="submission" date="2019-07" db="EMBL/GenBank/DDBJ databases">
        <title>Bifidobacterium asteroides genomes.</title>
        <authorList>
            <person name="Zheng H."/>
        </authorList>
    </citation>
    <scope>NUCLEOTIDE SEQUENCE [LARGE SCALE GENOMIC DNA]</scope>
    <source>
        <strain evidence="2 3">W8111</strain>
    </source>
</reference>
<sequence length="236" mass="26886">MAKPPPPGALAGRVKEERRIMHFNLESPFWQFVNTLLRFTALNLLFVVTCIPLITIGPARSALYGTVFAYDDHDDIPLCRQYLHRFIREFKQSIIAFIIHVALGAIIIYSLAFWLSMKGAMTYLAIIVLIIGTVLLVLSYEFFYPLQSRYTNTVWGFFKLSVGVPMGIPLYAICLLAIDVAFAFLVYYVPFLRVMAIIFGFSWLAYAKSLIYLRAFDRFERGAKGDTTTTYKNGSL</sequence>
<organism evidence="2 3">
    <name type="scientific">Bifidobacterium asteroides</name>
    <dbReference type="NCBI Taxonomy" id="1684"/>
    <lineage>
        <taxon>Bacteria</taxon>
        <taxon>Bacillati</taxon>
        <taxon>Actinomycetota</taxon>
        <taxon>Actinomycetes</taxon>
        <taxon>Bifidobacteriales</taxon>
        <taxon>Bifidobacteriaceae</taxon>
        <taxon>Bifidobacterium</taxon>
    </lineage>
</organism>
<protein>
    <submittedName>
        <fullName evidence="2">DUF624 domain-containing protein</fullName>
    </submittedName>
</protein>
<feature type="transmembrane region" description="Helical" evidence="1">
    <location>
        <begin position="194"/>
        <end position="213"/>
    </location>
</feature>
<dbReference type="Proteomes" id="UP000317536">
    <property type="component" value="Unassembled WGS sequence"/>
</dbReference>
<keyword evidence="1" id="KW-0472">Membrane</keyword>
<feature type="transmembrane region" description="Helical" evidence="1">
    <location>
        <begin position="94"/>
        <end position="115"/>
    </location>
</feature>
<feature type="transmembrane region" description="Helical" evidence="1">
    <location>
        <begin position="36"/>
        <end position="56"/>
    </location>
</feature>
<evidence type="ECO:0000256" key="1">
    <source>
        <dbReference type="SAM" id="Phobius"/>
    </source>
</evidence>
<dbReference type="InterPro" id="IPR006938">
    <property type="entry name" value="DUF624"/>
</dbReference>
<keyword evidence="1" id="KW-1133">Transmembrane helix</keyword>
<feature type="transmembrane region" description="Helical" evidence="1">
    <location>
        <begin position="121"/>
        <end position="143"/>
    </location>
</feature>
<evidence type="ECO:0000313" key="3">
    <source>
        <dbReference type="Proteomes" id="UP000317536"/>
    </source>
</evidence>
<dbReference type="Pfam" id="PF04854">
    <property type="entry name" value="DUF624"/>
    <property type="match status" value="1"/>
</dbReference>
<evidence type="ECO:0000313" key="2">
    <source>
        <dbReference type="EMBL" id="TSJ85499.1"/>
    </source>
</evidence>
<gene>
    <name evidence="2" type="ORF">FPK29_07035</name>
</gene>
<keyword evidence="1" id="KW-0812">Transmembrane</keyword>
<dbReference type="EMBL" id="VMHJ01000003">
    <property type="protein sequence ID" value="TSJ85499.1"/>
    <property type="molecule type" value="Genomic_DNA"/>
</dbReference>
<feature type="transmembrane region" description="Helical" evidence="1">
    <location>
        <begin position="164"/>
        <end position="188"/>
    </location>
</feature>
<name>A0A556R9D1_9BIFI</name>
<accession>A0A556R9D1</accession>
<dbReference type="AlphaFoldDB" id="A0A556R9D1"/>
<comment type="caution">
    <text evidence="2">The sequence shown here is derived from an EMBL/GenBank/DDBJ whole genome shotgun (WGS) entry which is preliminary data.</text>
</comment>
<proteinExistence type="predicted"/>